<evidence type="ECO:0000256" key="1">
    <source>
        <dbReference type="ARBA" id="ARBA00023002"/>
    </source>
</evidence>
<accession>A0A512H873</accession>
<dbReference type="Proteomes" id="UP000321567">
    <property type="component" value="Unassembled WGS sequence"/>
</dbReference>
<dbReference type="AlphaFoldDB" id="A0A512H873"/>
<evidence type="ECO:0000259" key="3">
    <source>
        <dbReference type="Pfam" id="PF01266"/>
    </source>
</evidence>
<gene>
    <name evidence="4" type="ORF">ROR02_17870</name>
</gene>
<evidence type="ECO:0000256" key="2">
    <source>
        <dbReference type="SAM" id="Phobius"/>
    </source>
</evidence>
<keyword evidence="5" id="KW-1185">Reference proteome</keyword>
<dbReference type="InterPro" id="IPR006076">
    <property type="entry name" value="FAD-dep_OxRdtase"/>
</dbReference>
<feature type="transmembrane region" description="Helical" evidence="2">
    <location>
        <begin position="12"/>
        <end position="32"/>
    </location>
</feature>
<dbReference type="PRINTS" id="PR00419">
    <property type="entry name" value="ADXRDTASE"/>
</dbReference>
<keyword evidence="1" id="KW-0560">Oxidoreductase</keyword>
<dbReference type="OrthoDB" id="9804379at2"/>
<dbReference type="PANTHER" id="PTHR13847">
    <property type="entry name" value="SARCOSINE DEHYDROGENASE-RELATED"/>
    <property type="match status" value="1"/>
</dbReference>
<dbReference type="PANTHER" id="PTHR13847:SF287">
    <property type="entry name" value="FAD-DEPENDENT OXIDOREDUCTASE DOMAIN-CONTAINING PROTEIN 1"/>
    <property type="match status" value="1"/>
</dbReference>
<evidence type="ECO:0000313" key="5">
    <source>
        <dbReference type="Proteomes" id="UP000321567"/>
    </source>
</evidence>
<evidence type="ECO:0000313" key="4">
    <source>
        <dbReference type="EMBL" id="GEO81656.1"/>
    </source>
</evidence>
<dbReference type="SUPFAM" id="SSF51905">
    <property type="entry name" value="FAD/NAD(P)-binding domain"/>
    <property type="match status" value="1"/>
</dbReference>
<feature type="domain" description="FAD dependent oxidoreductase" evidence="3">
    <location>
        <begin position="10"/>
        <end position="371"/>
    </location>
</feature>
<dbReference type="GO" id="GO:0016491">
    <property type="term" value="F:oxidoreductase activity"/>
    <property type="evidence" value="ECO:0007669"/>
    <property type="project" value="UniProtKB-KW"/>
</dbReference>
<dbReference type="InterPro" id="IPR036188">
    <property type="entry name" value="FAD/NAD-bd_sf"/>
</dbReference>
<keyword evidence="2" id="KW-0472">Membrane</keyword>
<name>A0A512H873_9PROT</name>
<dbReference type="RefSeq" id="WP_147163686.1">
    <property type="nucleotide sequence ID" value="NZ_BJZO01000043.1"/>
</dbReference>
<dbReference type="Pfam" id="PF01266">
    <property type="entry name" value="DAO"/>
    <property type="match status" value="1"/>
</dbReference>
<dbReference type="EMBL" id="BJZO01000043">
    <property type="protein sequence ID" value="GEO81656.1"/>
    <property type="molecule type" value="Genomic_DNA"/>
</dbReference>
<reference evidence="4 5" key="1">
    <citation type="submission" date="2019-07" db="EMBL/GenBank/DDBJ databases">
        <title>Whole genome shotgun sequence of Rhodospirillum oryzae NBRC 107573.</title>
        <authorList>
            <person name="Hosoyama A."/>
            <person name="Uohara A."/>
            <person name="Ohji S."/>
            <person name="Ichikawa N."/>
        </authorList>
    </citation>
    <scope>NUCLEOTIDE SEQUENCE [LARGE SCALE GENOMIC DNA]</scope>
    <source>
        <strain evidence="4 5">NBRC 107573</strain>
    </source>
</reference>
<keyword evidence="2" id="KW-1133">Transmembrane helix</keyword>
<protein>
    <recommendedName>
        <fullName evidence="3">FAD dependent oxidoreductase domain-containing protein</fullName>
    </recommendedName>
</protein>
<dbReference type="GO" id="GO:0005737">
    <property type="term" value="C:cytoplasm"/>
    <property type="evidence" value="ECO:0007669"/>
    <property type="project" value="TreeGrafter"/>
</dbReference>
<dbReference type="Gene3D" id="3.50.50.60">
    <property type="entry name" value="FAD/NAD(P)-binding domain"/>
    <property type="match status" value="1"/>
</dbReference>
<keyword evidence="2" id="KW-0812">Transmembrane</keyword>
<dbReference type="Gene3D" id="3.30.9.10">
    <property type="entry name" value="D-Amino Acid Oxidase, subunit A, domain 2"/>
    <property type="match status" value="1"/>
</dbReference>
<comment type="caution">
    <text evidence="4">The sequence shown here is derived from an EMBL/GenBank/DDBJ whole genome shotgun (WGS) entry which is preliminary data.</text>
</comment>
<sequence>MSPTLPASARVAVIGGGVLGLSVACHLIWAGIRDVVVIERQTPASGATARAAALLTRARPHALERALVRATYAALDRLMADPDAPALDVHRVGAVHLSADPATVAALTARLQAGAREGDPVRALDEATVRALVPWLDPGPADLIALSQGDAYLDPYALAQAYGAAARRGGARIIPDTEVLAVRRSRSGAVTGLETSRGGIDCRTVVLSAGAWSSPLAAAAGLGLAQAPVRSLYWITAPDPALGGHHPLVVMPDAGAYARPELGGLLFGVREAVSRVADPRALPSDLSGFSFGGDPDAWDDLLEAAPRLLPYWPGLPRAALAHAITGPSAYTADGRFLVGPVASVPGLVVATGCCGAGIAASGGIGQSVAALIAGTPLSWDPAPLSPTRFGRVDPFDPALWETCARVRAGKRTG</sequence>
<proteinExistence type="predicted"/>
<dbReference type="SUPFAM" id="SSF54373">
    <property type="entry name" value="FAD-linked reductases, C-terminal domain"/>
    <property type="match status" value="1"/>
</dbReference>
<organism evidence="4 5">
    <name type="scientific">Pararhodospirillum oryzae</name>
    <dbReference type="NCBI Taxonomy" id="478448"/>
    <lineage>
        <taxon>Bacteria</taxon>
        <taxon>Pseudomonadati</taxon>
        <taxon>Pseudomonadota</taxon>
        <taxon>Alphaproteobacteria</taxon>
        <taxon>Rhodospirillales</taxon>
        <taxon>Rhodospirillaceae</taxon>
        <taxon>Pararhodospirillum</taxon>
    </lineage>
</organism>